<reference evidence="1" key="2">
    <citation type="submission" date="2021-09" db="EMBL/GenBank/DDBJ databases">
        <authorList>
            <person name="Jia N."/>
            <person name="Wang J."/>
            <person name="Shi W."/>
            <person name="Du L."/>
            <person name="Sun Y."/>
            <person name="Zhan W."/>
            <person name="Jiang J."/>
            <person name="Wang Q."/>
            <person name="Zhang B."/>
            <person name="Ji P."/>
            <person name="Sakyi L.B."/>
            <person name="Cui X."/>
            <person name="Yuan T."/>
            <person name="Jiang B."/>
            <person name="Yang W."/>
            <person name="Lam T.T.-Y."/>
            <person name="Chang Q."/>
            <person name="Ding S."/>
            <person name="Wang X."/>
            <person name="Zhu J."/>
            <person name="Ruan X."/>
            <person name="Zhao L."/>
            <person name="Wei J."/>
            <person name="Que T."/>
            <person name="Du C."/>
            <person name="Cheng J."/>
            <person name="Dai P."/>
            <person name="Han X."/>
            <person name="Huang E."/>
            <person name="Gao Y."/>
            <person name="Liu J."/>
            <person name="Shao H."/>
            <person name="Ye R."/>
            <person name="Li L."/>
            <person name="Wei W."/>
            <person name="Wang X."/>
            <person name="Wang C."/>
            <person name="Huo Q."/>
            <person name="Li W."/>
            <person name="Guo W."/>
            <person name="Chen H."/>
            <person name="Chen S."/>
            <person name="Zhou L."/>
            <person name="Zhou L."/>
            <person name="Ni X."/>
            <person name="Tian J."/>
            <person name="Zhou Y."/>
            <person name="Sheng Y."/>
            <person name="Liu T."/>
            <person name="Pan Y."/>
            <person name="Xia L."/>
            <person name="Li J."/>
            <person name="Zhao F."/>
            <person name="Cao W."/>
        </authorList>
    </citation>
    <scope>NUCLEOTIDE SEQUENCE</scope>
    <source>
        <strain evidence="1">Rsan-2018</strain>
        <tissue evidence="1">Larvae</tissue>
    </source>
</reference>
<name>A0A9D4T9D9_RHISA</name>
<reference evidence="1" key="1">
    <citation type="journal article" date="2020" name="Cell">
        <title>Large-Scale Comparative Analyses of Tick Genomes Elucidate Their Genetic Diversity and Vector Capacities.</title>
        <authorList>
            <consortium name="Tick Genome and Microbiome Consortium (TIGMIC)"/>
            <person name="Jia N."/>
            <person name="Wang J."/>
            <person name="Shi W."/>
            <person name="Du L."/>
            <person name="Sun Y."/>
            <person name="Zhan W."/>
            <person name="Jiang J.F."/>
            <person name="Wang Q."/>
            <person name="Zhang B."/>
            <person name="Ji P."/>
            <person name="Bell-Sakyi L."/>
            <person name="Cui X.M."/>
            <person name="Yuan T.T."/>
            <person name="Jiang B.G."/>
            <person name="Yang W.F."/>
            <person name="Lam T.T."/>
            <person name="Chang Q.C."/>
            <person name="Ding S.J."/>
            <person name="Wang X.J."/>
            <person name="Zhu J.G."/>
            <person name="Ruan X.D."/>
            <person name="Zhao L."/>
            <person name="Wei J.T."/>
            <person name="Ye R.Z."/>
            <person name="Que T.C."/>
            <person name="Du C.H."/>
            <person name="Zhou Y.H."/>
            <person name="Cheng J.X."/>
            <person name="Dai P.F."/>
            <person name="Guo W.B."/>
            <person name="Han X.H."/>
            <person name="Huang E.J."/>
            <person name="Li L.F."/>
            <person name="Wei W."/>
            <person name="Gao Y.C."/>
            <person name="Liu J.Z."/>
            <person name="Shao H.Z."/>
            <person name="Wang X."/>
            <person name="Wang C.C."/>
            <person name="Yang T.C."/>
            <person name="Huo Q.B."/>
            <person name="Li W."/>
            <person name="Chen H.Y."/>
            <person name="Chen S.E."/>
            <person name="Zhou L.G."/>
            <person name="Ni X.B."/>
            <person name="Tian J.H."/>
            <person name="Sheng Y."/>
            <person name="Liu T."/>
            <person name="Pan Y.S."/>
            <person name="Xia L.Y."/>
            <person name="Li J."/>
            <person name="Zhao F."/>
            <person name="Cao W.C."/>
        </authorList>
    </citation>
    <scope>NUCLEOTIDE SEQUENCE</scope>
    <source>
        <strain evidence="1">Rsan-2018</strain>
    </source>
</reference>
<gene>
    <name evidence="1" type="ORF">HPB52_010607</name>
</gene>
<evidence type="ECO:0000313" key="2">
    <source>
        <dbReference type="Proteomes" id="UP000821837"/>
    </source>
</evidence>
<organism evidence="1 2">
    <name type="scientific">Rhipicephalus sanguineus</name>
    <name type="common">Brown dog tick</name>
    <name type="synonym">Ixodes sanguineus</name>
    <dbReference type="NCBI Taxonomy" id="34632"/>
    <lineage>
        <taxon>Eukaryota</taxon>
        <taxon>Metazoa</taxon>
        <taxon>Ecdysozoa</taxon>
        <taxon>Arthropoda</taxon>
        <taxon>Chelicerata</taxon>
        <taxon>Arachnida</taxon>
        <taxon>Acari</taxon>
        <taxon>Parasitiformes</taxon>
        <taxon>Ixodida</taxon>
        <taxon>Ixodoidea</taxon>
        <taxon>Ixodidae</taxon>
        <taxon>Rhipicephalinae</taxon>
        <taxon>Rhipicephalus</taxon>
        <taxon>Rhipicephalus</taxon>
    </lineage>
</organism>
<dbReference type="EMBL" id="JABSTV010001245">
    <property type="protein sequence ID" value="KAH7983282.1"/>
    <property type="molecule type" value="Genomic_DNA"/>
</dbReference>
<dbReference type="Proteomes" id="UP000821837">
    <property type="component" value="Chromosome 1"/>
</dbReference>
<keyword evidence="2" id="KW-1185">Reference proteome</keyword>
<protein>
    <recommendedName>
        <fullName evidence="3">Rho termination factor N-terminal domain-containing protein</fullName>
    </recommendedName>
</protein>
<sequence>MDIAVLKEEELLLLAAELGMDISNRLRKPEIRSAIDEVGFEEDELTEAWEKMCREKEEREEEKTLSRGPRMRVPELLDRLKFSQC</sequence>
<accession>A0A9D4T9D9</accession>
<comment type="caution">
    <text evidence="1">The sequence shown here is derived from an EMBL/GenBank/DDBJ whole genome shotgun (WGS) entry which is preliminary data.</text>
</comment>
<dbReference type="AlphaFoldDB" id="A0A9D4T9D9"/>
<proteinExistence type="predicted"/>
<evidence type="ECO:0000313" key="1">
    <source>
        <dbReference type="EMBL" id="KAH7983282.1"/>
    </source>
</evidence>
<evidence type="ECO:0008006" key="3">
    <source>
        <dbReference type="Google" id="ProtNLM"/>
    </source>
</evidence>